<name>A0A7J5BGP3_9MICO</name>
<comment type="caution">
    <text evidence="2">The sequence shown here is derived from an EMBL/GenBank/DDBJ whole genome shotgun (WGS) entry which is preliminary data.</text>
</comment>
<dbReference type="OrthoDB" id="8912983at2"/>
<protein>
    <submittedName>
        <fullName evidence="2">Addiction module protein</fullName>
    </submittedName>
</protein>
<proteinExistence type="predicted"/>
<dbReference type="Proteomes" id="UP000433493">
    <property type="component" value="Unassembled WGS sequence"/>
</dbReference>
<feature type="region of interest" description="Disordered" evidence="1">
    <location>
        <begin position="1"/>
        <end position="31"/>
    </location>
</feature>
<accession>A0A7J5BGP3</accession>
<evidence type="ECO:0000313" key="3">
    <source>
        <dbReference type="Proteomes" id="UP000433493"/>
    </source>
</evidence>
<evidence type="ECO:0000256" key="1">
    <source>
        <dbReference type="SAM" id="MobiDB-lite"/>
    </source>
</evidence>
<reference evidence="2 3" key="1">
    <citation type="submission" date="2019-09" db="EMBL/GenBank/DDBJ databases">
        <title>Phylogeny of genus Pseudoclavibacter and closely related genus.</title>
        <authorList>
            <person name="Li Y."/>
        </authorList>
    </citation>
    <scope>NUCLEOTIDE SEQUENCE [LARGE SCALE GENOMIC DNA]</scope>
    <source>
        <strain evidence="2 3">KCTC 13959</strain>
    </source>
</reference>
<gene>
    <name evidence="2" type="ORF">F8O05_03365</name>
</gene>
<dbReference type="AlphaFoldDB" id="A0A7J5BGP3"/>
<evidence type="ECO:0000313" key="2">
    <source>
        <dbReference type="EMBL" id="KAB1645288.1"/>
    </source>
</evidence>
<keyword evidence="3" id="KW-1185">Reference proteome</keyword>
<organism evidence="2 3">
    <name type="scientific">Gulosibacter chungangensis</name>
    <dbReference type="NCBI Taxonomy" id="979746"/>
    <lineage>
        <taxon>Bacteria</taxon>
        <taxon>Bacillati</taxon>
        <taxon>Actinomycetota</taxon>
        <taxon>Actinomycetes</taxon>
        <taxon>Micrococcales</taxon>
        <taxon>Microbacteriaceae</taxon>
        <taxon>Gulosibacter</taxon>
    </lineage>
</organism>
<dbReference type="EMBL" id="WBKB01000001">
    <property type="protein sequence ID" value="KAB1645288.1"/>
    <property type="molecule type" value="Genomic_DNA"/>
</dbReference>
<dbReference type="InterPro" id="IPR013406">
    <property type="entry name" value="CHP02574_addiction_mod"/>
</dbReference>
<sequence>MRSDSSIRVGATPYAGDMSMDATEGRSLSAEERELAAVPLQQISDDEQAEVDTAWRSELRRRIDDIESGKVDLLDADEVHAQIRAELAAKRKWR</sequence>
<dbReference type="Pfam" id="PF09720">
    <property type="entry name" value="Unstab_antitox"/>
    <property type="match status" value="1"/>
</dbReference>